<protein>
    <submittedName>
        <fullName evidence="3">Uncharacterized protein</fullName>
    </submittedName>
</protein>
<accession>A0A914YN90</accession>
<evidence type="ECO:0000313" key="2">
    <source>
        <dbReference type="Proteomes" id="UP000887577"/>
    </source>
</evidence>
<reference evidence="3" key="1">
    <citation type="submission" date="2022-11" db="UniProtKB">
        <authorList>
            <consortium name="WormBaseParasite"/>
        </authorList>
    </citation>
    <scope>IDENTIFICATION</scope>
</reference>
<feature type="region of interest" description="Disordered" evidence="1">
    <location>
        <begin position="89"/>
        <end position="109"/>
    </location>
</feature>
<evidence type="ECO:0000313" key="3">
    <source>
        <dbReference type="WBParaSite" id="PSU_v2.g2337.t1"/>
    </source>
</evidence>
<organism evidence="2 3">
    <name type="scientific">Panagrolaimus superbus</name>
    <dbReference type="NCBI Taxonomy" id="310955"/>
    <lineage>
        <taxon>Eukaryota</taxon>
        <taxon>Metazoa</taxon>
        <taxon>Ecdysozoa</taxon>
        <taxon>Nematoda</taxon>
        <taxon>Chromadorea</taxon>
        <taxon>Rhabditida</taxon>
        <taxon>Tylenchina</taxon>
        <taxon>Panagrolaimomorpha</taxon>
        <taxon>Panagrolaimoidea</taxon>
        <taxon>Panagrolaimidae</taxon>
        <taxon>Panagrolaimus</taxon>
    </lineage>
</organism>
<keyword evidence="2" id="KW-1185">Reference proteome</keyword>
<name>A0A914YN90_9BILA</name>
<proteinExistence type="predicted"/>
<sequence>MQPIAKAFNYMAESRRTVEYANQVEEEEKGKSMFDPKSILAALGREESRPAKSQSFMEQLFEPLVAPVKKELGKLKASTPANMFQDLFTTPSVPINSDGTRRSQPSPQQAIKSPFVSLFPDITKPETLFKNPPEIPSLPPMFPKKELKAMTLGDLLQPFAPPDPLKPLTLSDPFTGIPVHRPDSFPLLHQSILPFQDPFYNPLLPNRRSKFFDLLRGSL</sequence>
<dbReference type="AlphaFoldDB" id="A0A914YN90"/>
<evidence type="ECO:0000256" key="1">
    <source>
        <dbReference type="SAM" id="MobiDB-lite"/>
    </source>
</evidence>
<dbReference type="WBParaSite" id="PSU_v2.g2337.t1">
    <property type="protein sequence ID" value="PSU_v2.g2337.t1"/>
    <property type="gene ID" value="PSU_v2.g2337"/>
</dbReference>
<dbReference type="Proteomes" id="UP000887577">
    <property type="component" value="Unplaced"/>
</dbReference>